<accession>A0A7C4AR37</accession>
<keyword evidence="1" id="KW-0812">Transmembrane</keyword>
<evidence type="ECO:0000256" key="1">
    <source>
        <dbReference type="SAM" id="Phobius"/>
    </source>
</evidence>
<keyword evidence="1" id="KW-0472">Membrane</keyword>
<name>A0A7C4AR37_9BACT</name>
<reference evidence="2" key="1">
    <citation type="journal article" date="2020" name="mSystems">
        <title>Genome- and Community-Level Interaction Insights into Carbon Utilization and Element Cycling Functions of Hydrothermarchaeota in Hydrothermal Sediment.</title>
        <authorList>
            <person name="Zhou Z."/>
            <person name="Liu Y."/>
            <person name="Xu W."/>
            <person name="Pan J."/>
            <person name="Luo Z.H."/>
            <person name="Li M."/>
        </authorList>
    </citation>
    <scope>NUCLEOTIDE SEQUENCE [LARGE SCALE GENOMIC DNA]</scope>
    <source>
        <strain evidence="2">SpSt-769</strain>
    </source>
</reference>
<sequence>MSECERVSDLFGEFHERRLDKQTETLVAKHLDGCPYCKNDYQWYGLTVQTLMSLEKVNPPEYLLQQIKAKLHETNQSESVLHFFKHLFTASPYMPLPVGIGALILIVFVGVVIYDRSPHQVFSESAQTLARSESSTPAAPLPSHSSGVPWYQAPSATPWRAEGALAKGFFGDHQQSGGHLQQYAMSSPRLLEPDRMSGGIVQAPFAQKIEPGNITVQSNSIPVAVDSLKRMLPSLDGNLLEEKTEDRIGEIILGVAIPSYAYPKLTSELVNFGALTGPADPAAPPVVRSSPDGKKLVLYIRFIPSH</sequence>
<feature type="transmembrane region" description="Helical" evidence="1">
    <location>
        <begin position="93"/>
        <end position="114"/>
    </location>
</feature>
<evidence type="ECO:0008006" key="3">
    <source>
        <dbReference type="Google" id="ProtNLM"/>
    </source>
</evidence>
<comment type="caution">
    <text evidence="2">The sequence shown here is derived from an EMBL/GenBank/DDBJ whole genome shotgun (WGS) entry which is preliminary data.</text>
</comment>
<dbReference type="EMBL" id="DTGT01000119">
    <property type="protein sequence ID" value="HGH60420.1"/>
    <property type="molecule type" value="Genomic_DNA"/>
</dbReference>
<dbReference type="AlphaFoldDB" id="A0A7C4AR37"/>
<keyword evidence="1" id="KW-1133">Transmembrane helix</keyword>
<protein>
    <recommendedName>
        <fullName evidence="3">Zinc-finger domain-containing protein</fullName>
    </recommendedName>
</protein>
<proteinExistence type="predicted"/>
<gene>
    <name evidence="2" type="ORF">ENV54_03875</name>
</gene>
<evidence type="ECO:0000313" key="2">
    <source>
        <dbReference type="EMBL" id="HGH60420.1"/>
    </source>
</evidence>
<organism evidence="2">
    <name type="scientific">Desulfomonile tiedjei</name>
    <dbReference type="NCBI Taxonomy" id="2358"/>
    <lineage>
        <taxon>Bacteria</taxon>
        <taxon>Pseudomonadati</taxon>
        <taxon>Thermodesulfobacteriota</taxon>
        <taxon>Desulfomonilia</taxon>
        <taxon>Desulfomonilales</taxon>
        <taxon>Desulfomonilaceae</taxon>
        <taxon>Desulfomonile</taxon>
    </lineage>
</organism>